<proteinExistence type="predicted"/>
<sequence>MYGLLVRTLSEPTCLHSFHPQFIWHTPAHFRSHFTPKTSIYDLRRNQGLNASVQDVKMISTLNV</sequence>
<dbReference type="EMBL" id="GBXM01012036">
    <property type="protein sequence ID" value="JAH96541.1"/>
    <property type="molecule type" value="Transcribed_RNA"/>
</dbReference>
<name>A0A0E9X246_ANGAN</name>
<reference evidence="1" key="2">
    <citation type="journal article" date="2015" name="Fish Shellfish Immunol.">
        <title>Early steps in the European eel (Anguilla anguilla)-Vibrio vulnificus interaction in the gills: Role of the RtxA13 toxin.</title>
        <authorList>
            <person name="Callol A."/>
            <person name="Pajuelo D."/>
            <person name="Ebbesson L."/>
            <person name="Teles M."/>
            <person name="MacKenzie S."/>
            <person name="Amaro C."/>
        </authorList>
    </citation>
    <scope>NUCLEOTIDE SEQUENCE</scope>
</reference>
<organism evidence="1">
    <name type="scientific">Anguilla anguilla</name>
    <name type="common">European freshwater eel</name>
    <name type="synonym">Muraena anguilla</name>
    <dbReference type="NCBI Taxonomy" id="7936"/>
    <lineage>
        <taxon>Eukaryota</taxon>
        <taxon>Metazoa</taxon>
        <taxon>Chordata</taxon>
        <taxon>Craniata</taxon>
        <taxon>Vertebrata</taxon>
        <taxon>Euteleostomi</taxon>
        <taxon>Actinopterygii</taxon>
        <taxon>Neopterygii</taxon>
        <taxon>Teleostei</taxon>
        <taxon>Anguilliformes</taxon>
        <taxon>Anguillidae</taxon>
        <taxon>Anguilla</taxon>
    </lineage>
</organism>
<accession>A0A0E9X246</accession>
<dbReference type="AlphaFoldDB" id="A0A0E9X246"/>
<reference evidence="1" key="1">
    <citation type="submission" date="2014-11" db="EMBL/GenBank/DDBJ databases">
        <authorList>
            <person name="Amaro Gonzalez C."/>
        </authorList>
    </citation>
    <scope>NUCLEOTIDE SEQUENCE</scope>
</reference>
<evidence type="ECO:0000313" key="1">
    <source>
        <dbReference type="EMBL" id="JAH96541.1"/>
    </source>
</evidence>
<protein>
    <submittedName>
        <fullName evidence="1">Uncharacterized protein</fullName>
    </submittedName>
</protein>